<dbReference type="PANTHER" id="PTHR42740">
    <property type="entry name" value="RIBONUCLEASE VAPC3"/>
    <property type="match status" value="1"/>
</dbReference>
<dbReference type="Pfam" id="PF01850">
    <property type="entry name" value="PIN"/>
    <property type="match status" value="1"/>
</dbReference>
<dbReference type="CDD" id="cd09881">
    <property type="entry name" value="PIN_VapC4-5_FitB-like"/>
    <property type="match status" value="1"/>
</dbReference>
<dbReference type="PANTHER" id="PTHR42740:SF1">
    <property type="entry name" value="RIBONUCLEASE VAPC3"/>
    <property type="match status" value="1"/>
</dbReference>
<keyword evidence="3" id="KW-0479">Metal-binding</keyword>
<organism evidence="7">
    <name type="scientific">marine sediment metagenome</name>
    <dbReference type="NCBI Taxonomy" id="412755"/>
    <lineage>
        <taxon>unclassified sequences</taxon>
        <taxon>metagenomes</taxon>
        <taxon>ecological metagenomes</taxon>
    </lineage>
</organism>
<gene>
    <name evidence="7" type="ORF">LCGC14_1304730</name>
</gene>
<dbReference type="SUPFAM" id="SSF88723">
    <property type="entry name" value="PIN domain-like"/>
    <property type="match status" value="1"/>
</dbReference>
<dbReference type="AlphaFoldDB" id="A0A0F9N5C8"/>
<name>A0A0F9N5C8_9ZZZZ</name>
<accession>A0A0F9N5C8</accession>
<evidence type="ECO:0000313" key="7">
    <source>
        <dbReference type="EMBL" id="KKM83890.1"/>
    </source>
</evidence>
<evidence type="ECO:0000256" key="1">
    <source>
        <dbReference type="ARBA" id="ARBA00022649"/>
    </source>
</evidence>
<evidence type="ECO:0000259" key="6">
    <source>
        <dbReference type="Pfam" id="PF01850"/>
    </source>
</evidence>
<dbReference type="GO" id="GO:0004540">
    <property type="term" value="F:RNA nuclease activity"/>
    <property type="evidence" value="ECO:0007669"/>
    <property type="project" value="TreeGrafter"/>
</dbReference>
<feature type="domain" description="PIN" evidence="6">
    <location>
        <begin position="2"/>
        <end position="128"/>
    </location>
</feature>
<sequence>MILLDTSACIDYLNGNNEIKEVIEDQGELLHISSITVYEMNIGFERTKRKIFNQRYKQLYKPWVEFISSMEIFSLGFKEAEKAAKIYDILESQGQIIDDNDVLIAGIMLTNGIKKIITKNIEHFKRIEGLELIIY</sequence>
<evidence type="ECO:0000256" key="3">
    <source>
        <dbReference type="ARBA" id="ARBA00022723"/>
    </source>
</evidence>
<keyword evidence="2" id="KW-0540">Nuclease</keyword>
<dbReference type="Gene3D" id="3.40.50.1010">
    <property type="entry name" value="5'-nuclease"/>
    <property type="match status" value="1"/>
</dbReference>
<proteinExistence type="predicted"/>
<protein>
    <recommendedName>
        <fullName evidence="6">PIN domain-containing protein</fullName>
    </recommendedName>
</protein>
<dbReference type="InterPro" id="IPR051749">
    <property type="entry name" value="PINc/VapC_TA_RNase"/>
</dbReference>
<dbReference type="InterPro" id="IPR029060">
    <property type="entry name" value="PIN-like_dom_sf"/>
</dbReference>
<evidence type="ECO:0000256" key="2">
    <source>
        <dbReference type="ARBA" id="ARBA00022722"/>
    </source>
</evidence>
<evidence type="ECO:0000256" key="4">
    <source>
        <dbReference type="ARBA" id="ARBA00022801"/>
    </source>
</evidence>
<dbReference type="GO" id="GO:0016787">
    <property type="term" value="F:hydrolase activity"/>
    <property type="evidence" value="ECO:0007669"/>
    <property type="project" value="UniProtKB-KW"/>
</dbReference>
<keyword evidence="5" id="KW-0460">Magnesium</keyword>
<reference evidence="7" key="1">
    <citation type="journal article" date="2015" name="Nature">
        <title>Complex archaea that bridge the gap between prokaryotes and eukaryotes.</title>
        <authorList>
            <person name="Spang A."/>
            <person name="Saw J.H."/>
            <person name="Jorgensen S.L."/>
            <person name="Zaremba-Niedzwiedzka K."/>
            <person name="Martijn J."/>
            <person name="Lind A.E."/>
            <person name="van Eijk R."/>
            <person name="Schleper C."/>
            <person name="Guy L."/>
            <person name="Ettema T.J."/>
        </authorList>
    </citation>
    <scope>NUCLEOTIDE SEQUENCE</scope>
</reference>
<dbReference type="EMBL" id="LAZR01007649">
    <property type="protein sequence ID" value="KKM83890.1"/>
    <property type="molecule type" value="Genomic_DNA"/>
</dbReference>
<keyword evidence="4" id="KW-0378">Hydrolase</keyword>
<keyword evidence="1" id="KW-1277">Toxin-antitoxin system</keyword>
<dbReference type="InterPro" id="IPR002716">
    <property type="entry name" value="PIN_dom"/>
</dbReference>
<dbReference type="GO" id="GO:0046872">
    <property type="term" value="F:metal ion binding"/>
    <property type="evidence" value="ECO:0007669"/>
    <property type="project" value="UniProtKB-KW"/>
</dbReference>
<comment type="caution">
    <text evidence="7">The sequence shown here is derived from an EMBL/GenBank/DDBJ whole genome shotgun (WGS) entry which is preliminary data.</text>
</comment>
<evidence type="ECO:0000256" key="5">
    <source>
        <dbReference type="ARBA" id="ARBA00022842"/>
    </source>
</evidence>